<accession>A0A6G6Y5C9</accession>
<dbReference type="EMBL" id="CP049109">
    <property type="protein sequence ID" value="QIG80110.1"/>
    <property type="molecule type" value="Genomic_DNA"/>
</dbReference>
<evidence type="ECO:0000313" key="2">
    <source>
        <dbReference type="EMBL" id="QIG80110.1"/>
    </source>
</evidence>
<proteinExistence type="predicted"/>
<name>A0A6G6Y5C9_9SPHN</name>
<dbReference type="Proteomes" id="UP000501568">
    <property type="component" value="Chromosome"/>
</dbReference>
<feature type="compositionally biased region" description="Basic residues" evidence="1">
    <location>
        <begin position="134"/>
        <end position="151"/>
    </location>
</feature>
<dbReference type="RefSeq" id="WP_165327113.1">
    <property type="nucleotide sequence ID" value="NZ_CP049109.1"/>
</dbReference>
<sequence length="151" mass="16035">MKGEIVFDALGKRWTLFLGNAAQCALEEHFDKGYFAIVADAVPLEAMGADMSPEALSDPLAMIKLARQLRQSALREIAWFGMNPQHPELEGPLDISPIIDDVGQGAFGELLGRAIAATQDGGGEGGDKAAPGKPKPRRKPATRARKPTGTA</sequence>
<dbReference type="AlphaFoldDB" id="A0A6G6Y5C9"/>
<feature type="region of interest" description="Disordered" evidence="1">
    <location>
        <begin position="117"/>
        <end position="151"/>
    </location>
</feature>
<organism evidence="2 3">
    <name type="scientific">Stakelama tenebrarum</name>
    <dbReference type="NCBI Taxonomy" id="2711215"/>
    <lineage>
        <taxon>Bacteria</taxon>
        <taxon>Pseudomonadati</taxon>
        <taxon>Pseudomonadota</taxon>
        <taxon>Alphaproteobacteria</taxon>
        <taxon>Sphingomonadales</taxon>
        <taxon>Sphingomonadaceae</taxon>
        <taxon>Stakelama</taxon>
    </lineage>
</organism>
<evidence type="ECO:0000256" key="1">
    <source>
        <dbReference type="SAM" id="MobiDB-lite"/>
    </source>
</evidence>
<dbReference type="KEGG" id="spzr:G5C33_10180"/>
<evidence type="ECO:0000313" key="3">
    <source>
        <dbReference type="Proteomes" id="UP000501568"/>
    </source>
</evidence>
<keyword evidence="3" id="KW-1185">Reference proteome</keyword>
<protein>
    <submittedName>
        <fullName evidence="2">Uncharacterized protein</fullName>
    </submittedName>
</protein>
<gene>
    <name evidence="2" type="ORF">G5C33_10180</name>
</gene>
<reference evidence="2 3" key="1">
    <citation type="submission" date="2020-02" db="EMBL/GenBank/DDBJ databases">
        <authorList>
            <person name="Zheng R.K."/>
            <person name="Sun C.M."/>
        </authorList>
    </citation>
    <scope>NUCLEOTIDE SEQUENCE [LARGE SCALE GENOMIC DNA]</scope>
    <source>
        <strain evidence="3">zrk23</strain>
    </source>
</reference>